<feature type="domain" description="TLC" evidence="7">
    <location>
        <begin position="63"/>
        <end position="269"/>
    </location>
</feature>
<name>A0A9P7VDI4_9ASCO</name>
<feature type="transmembrane region" description="Helical" evidence="6">
    <location>
        <begin position="134"/>
        <end position="159"/>
    </location>
</feature>
<dbReference type="GeneID" id="66115561"/>
<comment type="subcellular location">
    <subcellularLocation>
        <location evidence="1">Membrane</location>
        <topology evidence="1">Multi-pass membrane protein</topology>
    </subcellularLocation>
</comment>
<sequence>MSFLPVFERDPFLGLNPYPWDSPLGRHWHEIAASTLMYFILQSLLSTYTPIYVGKPYLDLNRKTRINFDIHVVSMVQCILSCAMIIPMWGQSHWQNRTEDPVSSILGTTDYGNLVASLTIGYFIWDTYVCLRYFLLFGFGFLFHGIAALYVFVLCLWWPFCQPWIPGFLIFEASTPFVNINWFASRLPKGTISGTVTVINGILLMLTFFLVRIIWGFYSVALVATDMWKTWSYHAWWIPSSVLAINVFLDVLNVFWFTRMIQIAKKQARAKRD</sequence>
<dbReference type="SMART" id="SM00724">
    <property type="entry name" value="TLC"/>
    <property type="match status" value="1"/>
</dbReference>
<dbReference type="EMBL" id="JAHMUF010000002">
    <property type="protein sequence ID" value="KAG7195802.1"/>
    <property type="molecule type" value="Genomic_DNA"/>
</dbReference>
<evidence type="ECO:0000313" key="8">
    <source>
        <dbReference type="EMBL" id="KAG7195802.1"/>
    </source>
</evidence>
<evidence type="ECO:0000256" key="6">
    <source>
        <dbReference type="SAM" id="Phobius"/>
    </source>
</evidence>
<keyword evidence="3 6" id="KW-1133">Transmembrane helix</keyword>
<keyword evidence="9" id="KW-1185">Reference proteome</keyword>
<evidence type="ECO:0000256" key="4">
    <source>
        <dbReference type="ARBA" id="ARBA00023136"/>
    </source>
</evidence>
<feature type="transmembrane region" description="Helical" evidence="6">
    <location>
        <begin position="66"/>
        <end position="90"/>
    </location>
</feature>
<evidence type="ECO:0000256" key="2">
    <source>
        <dbReference type="ARBA" id="ARBA00022692"/>
    </source>
</evidence>
<dbReference type="Pfam" id="PF03798">
    <property type="entry name" value="TRAM_LAG1_CLN8"/>
    <property type="match status" value="1"/>
</dbReference>
<dbReference type="PANTHER" id="PTHR13439:SF0">
    <property type="entry name" value="TOPOISOMERASE I DAMAGE AFFECTED PROTEIN 4"/>
    <property type="match status" value="1"/>
</dbReference>
<dbReference type="PANTHER" id="PTHR13439">
    <property type="entry name" value="CT120 PROTEIN"/>
    <property type="match status" value="1"/>
</dbReference>
<proteinExistence type="predicted"/>
<dbReference type="RefSeq" id="XP_043051347.1">
    <property type="nucleotide sequence ID" value="XM_043192959.1"/>
</dbReference>
<evidence type="ECO:0000256" key="5">
    <source>
        <dbReference type="PROSITE-ProRule" id="PRU00205"/>
    </source>
</evidence>
<dbReference type="AlphaFoldDB" id="A0A9P7VDI4"/>
<feature type="transmembrane region" description="Helical" evidence="6">
    <location>
        <begin position="165"/>
        <end position="184"/>
    </location>
</feature>
<comment type="caution">
    <text evidence="8">The sequence shown here is derived from an EMBL/GenBank/DDBJ whole genome shotgun (WGS) entry which is preliminary data.</text>
</comment>
<evidence type="ECO:0000256" key="3">
    <source>
        <dbReference type="ARBA" id="ARBA00022989"/>
    </source>
</evidence>
<reference evidence="8" key="1">
    <citation type="submission" date="2021-03" db="EMBL/GenBank/DDBJ databases">
        <authorList>
            <person name="Palmer J.M."/>
        </authorList>
    </citation>
    <scope>NUCLEOTIDE SEQUENCE</scope>
    <source>
        <strain evidence="8">ARV_011</strain>
    </source>
</reference>
<gene>
    <name evidence="8" type="ORF">KQ657_002187</name>
</gene>
<evidence type="ECO:0000256" key="1">
    <source>
        <dbReference type="ARBA" id="ARBA00004141"/>
    </source>
</evidence>
<keyword evidence="4 5" id="KW-0472">Membrane</keyword>
<protein>
    <recommendedName>
        <fullName evidence="7">TLC domain-containing protein</fullName>
    </recommendedName>
</protein>
<organism evidence="8 9">
    <name type="scientific">Scheffersomyces spartinae</name>
    <dbReference type="NCBI Taxonomy" id="45513"/>
    <lineage>
        <taxon>Eukaryota</taxon>
        <taxon>Fungi</taxon>
        <taxon>Dikarya</taxon>
        <taxon>Ascomycota</taxon>
        <taxon>Saccharomycotina</taxon>
        <taxon>Pichiomycetes</taxon>
        <taxon>Debaryomycetaceae</taxon>
        <taxon>Scheffersomyces</taxon>
    </lineage>
</organism>
<accession>A0A9P7VDI4</accession>
<evidence type="ECO:0000259" key="7">
    <source>
        <dbReference type="PROSITE" id="PS50922"/>
    </source>
</evidence>
<feature type="transmembrane region" description="Helical" evidence="6">
    <location>
        <begin position="102"/>
        <end position="125"/>
    </location>
</feature>
<dbReference type="GO" id="GO:0016020">
    <property type="term" value="C:membrane"/>
    <property type="evidence" value="ECO:0007669"/>
    <property type="project" value="UniProtKB-SubCell"/>
</dbReference>
<dbReference type="InterPro" id="IPR050846">
    <property type="entry name" value="TLCD"/>
</dbReference>
<dbReference type="GO" id="GO:0055088">
    <property type="term" value="P:lipid homeostasis"/>
    <property type="evidence" value="ECO:0007669"/>
    <property type="project" value="TreeGrafter"/>
</dbReference>
<feature type="transmembrane region" description="Helical" evidence="6">
    <location>
        <begin position="31"/>
        <end position="54"/>
    </location>
</feature>
<dbReference type="OrthoDB" id="10266980at2759"/>
<dbReference type="Proteomes" id="UP000790833">
    <property type="component" value="Unassembled WGS sequence"/>
</dbReference>
<feature type="transmembrane region" description="Helical" evidence="6">
    <location>
        <begin position="235"/>
        <end position="257"/>
    </location>
</feature>
<dbReference type="PROSITE" id="PS50922">
    <property type="entry name" value="TLC"/>
    <property type="match status" value="1"/>
</dbReference>
<feature type="transmembrane region" description="Helical" evidence="6">
    <location>
        <begin position="196"/>
        <end position="215"/>
    </location>
</feature>
<dbReference type="GO" id="GO:0005783">
    <property type="term" value="C:endoplasmic reticulum"/>
    <property type="evidence" value="ECO:0007669"/>
    <property type="project" value="TreeGrafter"/>
</dbReference>
<dbReference type="InterPro" id="IPR006634">
    <property type="entry name" value="TLC-dom"/>
</dbReference>
<evidence type="ECO:0000313" key="9">
    <source>
        <dbReference type="Proteomes" id="UP000790833"/>
    </source>
</evidence>
<keyword evidence="2 5" id="KW-0812">Transmembrane</keyword>